<dbReference type="EMBL" id="CP072788">
    <property type="protein sequence ID" value="QTR05189.1"/>
    <property type="molecule type" value="Genomic_DNA"/>
</dbReference>
<dbReference type="PANTHER" id="PTHR11101">
    <property type="entry name" value="PHOSPHATE TRANSPORTER"/>
    <property type="match status" value="1"/>
</dbReference>
<feature type="transmembrane region" description="Helical" evidence="6">
    <location>
        <begin position="139"/>
        <end position="160"/>
    </location>
</feature>
<evidence type="ECO:0000256" key="1">
    <source>
        <dbReference type="ARBA" id="ARBA00004141"/>
    </source>
</evidence>
<reference evidence="7 10" key="1">
    <citation type="submission" date="2021-01" db="EMBL/GenBank/DDBJ databases">
        <title>Sequencing the genomes of 1000 actinobacteria strains.</title>
        <authorList>
            <person name="Klenk H.-P."/>
        </authorList>
    </citation>
    <scope>NUCLEOTIDE SEQUENCE [LARGE SCALE GENOMIC DNA]</scope>
    <source>
        <strain evidence="7 10">DSM 44581</strain>
    </source>
</reference>
<dbReference type="Proteomes" id="UP001195724">
    <property type="component" value="Unassembled WGS sequence"/>
</dbReference>
<keyword evidence="2 6" id="KW-0813">Transport</keyword>
<keyword evidence="6" id="KW-0592">Phosphate transport</keyword>
<keyword evidence="4 6" id="KW-1133">Transmembrane helix</keyword>
<evidence type="ECO:0000256" key="4">
    <source>
        <dbReference type="ARBA" id="ARBA00022989"/>
    </source>
</evidence>
<reference evidence="8" key="2">
    <citation type="submission" date="2021-04" db="EMBL/GenBank/DDBJ databases">
        <title>Saccharothrix algeriensis WGS.</title>
        <authorList>
            <person name="Stuskova K."/>
            <person name="Hakalova E."/>
            <person name="Tebbal A.B."/>
            <person name="Eichmeier A."/>
        </authorList>
    </citation>
    <scope>NUCLEOTIDE SEQUENCE</scope>
    <source>
        <strain evidence="8">NRRL B-24137</strain>
    </source>
</reference>
<protein>
    <recommendedName>
        <fullName evidence="6">Phosphate transporter</fullName>
    </recommendedName>
</protein>
<dbReference type="RefSeq" id="WP_204842168.1">
    <property type="nucleotide sequence ID" value="NZ_JAFBCL010000001.1"/>
</dbReference>
<dbReference type="GO" id="GO:0016020">
    <property type="term" value="C:membrane"/>
    <property type="evidence" value="ECO:0007669"/>
    <property type="project" value="UniProtKB-SubCell"/>
</dbReference>
<keyword evidence="10" id="KW-1185">Reference proteome</keyword>
<dbReference type="InterPro" id="IPR001204">
    <property type="entry name" value="Phos_transporter"/>
</dbReference>
<comment type="subcellular location">
    <subcellularLocation>
        <location evidence="1 6">Membrane</location>
        <topology evidence="1 6">Multi-pass membrane protein</topology>
    </subcellularLocation>
</comment>
<evidence type="ECO:0000256" key="6">
    <source>
        <dbReference type="RuleBase" id="RU363058"/>
    </source>
</evidence>
<feature type="transmembrane region" description="Helical" evidence="6">
    <location>
        <begin position="330"/>
        <end position="351"/>
    </location>
</feature>
<sequence length="377" mass="38254">MDASLLVIIVVVTALAFDFTNGFHDTANSMATSIATGALKPRTAVAFSAVLNLVGALLSVEVAKTISGGIVDDARITPAVVFGGLVGAIVWNLITWYVGLPSSSSHALFGGLIGATWIASGADAVHFAKVVDKVVVPSVAAPLVAGVVALLATFLTYRLTRRARESVARKGFRAGQVASAALMSLAHGTNDAQKTMGIITLTLITAGTLAPGSEPPMWVVLSAAVAIALGTYLGGWRITHTLGKGLTTIEAPQGFAAQTSAATVIMASSHLGFALSTTHVASGGIMGSGLGRQRDGVRWGVAGRMALAWLFTLPAAGVVGAVAGKVASSGTVGVVVVAGAAVVVSLGIWLLSRREPVRPEHVVDEIAAQAETHKVAV</sequence>
<proteinExistence type="inferred from homology"/>
<dbReference type="Pfam" id="PF01384">
    <property type="entry name" value="PHO4"/>
    <property type="match status" value="1"/>
</dbReference>
<organism evidence="8 9">
    <name type="scientific">Saccharothrix algeriensis</name>
    <dbReference type="NCBI Taxonomy" id="173560"/>
    <lineage>
        <taxon>Bacteria</taxon>
        <taxon>Bacillati</taxon>
        <taxon>Actinomycetota</taxon>
        <taxon>Actinomycetes</taxon>
        <taxon>Pseudonocardiales</taxon>
        <taxon>Pseudonocardiaceae</taxon>
        <taxon>Saccharothrix</taxon>
    </lineage>
</organism>
<feature type="transmembrane region" description="Helical" evidence="6">
    <location>
        <begin position="301"/>
        <end position="324"/>
    </location>
</feature>
<evidence type="ECO:0000313" key="8">
    <source>
        <dbReference type="EMBL" id="QTR05189.1"/>
    </source>
</evidence>
<gene>
    <name evidence="8" type="ORF">J7S33_11115</name>
    <name evidence="7" type="ORF">JOE68_002158</name>
</gene>
<feature type="transmembrane region" description="Helical" evidence="6">
    <location>
        <begin position="195"/>
        <end position="212"/>
    </location>
</feature>
<evidence type="ECO:0000313" key="9">
    <source>
        <dbReference type="Proteomes" id="UP000671828"/>
    </source>
</evidence>
<evidence type="ECO:0000256" key="3">
    <source>
        <dbReference type="ARBA" id="ARBA00022692"/>
    </source>
</evidence>
<dbReference type="GO" id="GO:0035435">
    <property type="term" value="P:phosphate ion transmembrane transport"/>
    <property type="evidence" value="ECO:0007669"/>
    <property type="project" value="TreeGrafter"/>
</dbReference>
<evidence type="ECO:0000313" key="10">
    <source>
        <dbReference type="Proteomes" id="UP001195724"/>
    </source>
</evidence>
<feature type="transmembrane region" description="Helical" evidence="6">
    <location>
        <begin position="107"/>
        <end position="127"/>
    </location>
</feature>
<feature type="transmembrane region" description="Helical" evidence="6">
    <location>
        <begin position="79"/>
        <end position="100"/>
    </location>
</feature>
<evidence type="ECO:0000313" key="7">
    <source>
        <dbReference type="EMBL" id="MBM7811293.1"/>
    </source>
</evidence>
<accession>A0A8T8I354</accession>
<dbReference type="AlphaFoldDB" id="A0A8T8I354"/>
<feature type="transmembrane region" description="Helical" evidence="6">
    <location>
        <begin position="218"/>
        <end position="236"/>
    </location>
</feature>
<dbReference type="Proteomes" id="UP000671828">
    <property type="component" value="Chromosome"/>
</dbReference>
<evidence type="ECO:0000256" key="2">
    <source>
        <dbReference type="ARBA" id="ARBA00022448"/>
    </source>
</evidence>
<keyword evidence="3 6" id="KW-0812">Transmembrane</keyword>
<dbReference type="GO" id="GO:0005315">
    <property type="term" value="F:phosphate transmembrane transporter activity"/>
    <property type="evidence" value="ECO:0007669"/>
    <property type="project" value="InterPro"/>
</dbReference>
<dbReference type="PANTHER" id="PTHR11101:SF54">
    <property type="entry name" value="LOW-AFFINITY INORGANIC PHOSPHATE TRANSPORTER-RELATED"/>
    <property type="match status" value="1"/>
</dbReference>
<keyword evidence="5 6" id="KW-0472">Membrane</keyword>
<evidence type="ECO:0000256" key="5">
    <source>
        <dbReference type="ARBA" id="ARBA00023136"/>
    </source>
</evidence>
<dbReference type="EMBL" id="JAFBCL010000001">
    <property type="protein sequence ID" value="MBM7811293.1"/>
    <property type="molecule type" value="Genomic_DNA"/>
</dbReference>
<name>A0A8T8I354_9PSEU</name>
<comment type="similarity">
    <text evidence="6">Belongs to the inorganic phosphate transporter (PiT) (TC 2.A.20) family.</text>
</comment>